<protein>
    <submittedName>
        <fullName evidence="2">Uncharacterized protein</fullName>
    </submittedName>
</protein>
<gene>
    <name evidence="2" type="ORF">Csa_3G258100</name>
</gene>
<evidence type="ECO:0000256" key="1">
    <source>
        <dbReference type="SAM" id="MobiDB-lite"/>
    </source>
</evidence>
<dbReference type="Proteomes" id="UP000029981">
    <property type="component" value="Chromosome 3"/>
</dbReference>
<evidence type="ECO:0000313" key="2">
    <source>
        <dbReference type="EMBL" id="KGN57708.1"/>
    </source>
</evidence>
<feature type="compositionally biased region" description="Basic residues" evidence="1">
    <location>
        <begin position="19"/>
        <end position="40"/>
    </location>
</feature>
<reference evidence="2 3" key="2">
    <citation type="journal article" date="2009" name="PLoS ONE">
        <title>An integrated genetic and cytogenetic map of the cucumber genome.</title>
        <authorList>
            <person name="Ren Y."/>
            <person name="Zhang Z."/>
            <person name="Liu J."/>
            <person name="Staub J.E."/>
            <person name="Han Y."/>
            <person name="Cheng Z."/>
            <person name="Li X."/>
            <person name="Lu J."/>
            <person name="Miao H."/>
            <person name="Kang H."/>
            <person name="Xie B."/>
            <person name="Gu X."/>
            <person name="Wang X."/>
            <person name="Du Y."/>
            <person name="Jin W."/>
            <person name="Huang S."/>
        </authorList>
    </citation>
    <scope>NUCLEOTIDE SEQUENCE [LARGE SCALE GENOMIC DNA]</scope>
    <source>
        <strain evidence="3">cv. 9930</strain>
    </source>
</reference>
<keyword evidence="3" id="KW-1185">Reference proteome</keyword>
<proteinExistence type="predicted"/>
<dbReference type="Gramene" id="KGN57708">
    <property type="protein sequence ID" value="KGN57708"/>
    <property type="gene ID" value="Csa_3G258100"/>
</dbReference>
<sequence length="60" mass="6591">MESSSSCLQKNNKDNAKAPRLRRLTVNARRHSRPPRRARNSKINPAPPPKKSTGGGGQTN</sequence>
<feature type="compositionally biased region" description="Polar residues" evidence="1">
    <location>
        <begin position="1"/>
        <end position="10"/>
    </location>
</feature>
<name>A0A0A0L7D2_CUCSA</name>
<evidence type="ECO:0000313" key="3">
    <source>
        <dbReference type="Proteomes" id="UP000029981"/>
    </source>
</evidence>
<feature type="region of interest" description="Disordered" evidence="1">
    <location>
        <begin position="1"/>
        <end position="60"/>
    </location>
</feature>
<reference evidence="2 3" key="1">
    <citation type="journal article" date="2009" name="Nat. Genet.">
        <title>The genome of the cucumber, Cucumis sativus L.</title>
        <authorList>
            <person name="Huang S."/>
            <person name="Li R."/>
            <person name="Zhang Z."/>
            <person name="Li L."/>
            <person name="Gu X."/>
            <person name="Fan W."/>
            <person name="Lucas W.J."/>
            <person name="Wang X."/>
            <person name="Xie B."/>
            <person name="Ni P."/>
            <person name="Ren Y."/>
            <person name="Zhu H."/>
            <person name="Li J."/>
            <person name="Lin K."/>
            <person name="Jin W."/>
            <person name="Fei Z."/>
            <person name="Li G."/>
            <person name="Staub J."/>
            <person name="Kilian A."/>
            <person name="van der Vossen E.A."/>
            <person name="Wu Y."/>
            <person name="Guo J."/>
            <person name="He J."/>
            <person name="Jia Z."/>
            <person name="Ren Y."/>
            <person name="Tian G."/>
            <person name="Lu Y."/>
            <person name="Ruan J."/>
            <person name="Qian W."/>
            <person name="Wang M."/>
            <person name="Huang Q."/>
            <person name="Li B."/>
            <person name="Xuan Z."/>
            <person name="Cao J."/>
            <person name="Asan"/>
            <person name="Wu Z."/>
            <person name="Zhang J."/>
            <person name="Cai Q."/>
            <person name="Bai Y."/>
            <person name="Zhao B."/>
            <person name="Han Y."/>
            <person name="Li Y."/>
            <person name="Li X."/>
            <person name="Wang S."/>
            <person name="Shi Q."/>
            <person name="Liu S."/>
            <person name="Cho W.K."/>
            <person name="Kim J.Y."/>
            <person name="Xu Y."/>
            <person name="Heller-Uszynska K."/>
            <person name="Miao H."/>
            <person name="Cheng Z."/>
            <person name="Zhang S."/>
            <person name="Wu J."/>
            <person name="Yang Y."/>
            <person name="Kang H."/>
            <person name="Li M."/>
            <person name="Liang H."/>
            <person name="Ren X."/>
            <person name="Shi Z."/>
            <person name="Wen M."/>
            <person name="Jian M."/>
            <person name="Yang H."/>
            <person name="Zhang G."/>
            <person name="Yang Z."/>
            <person name="Chen R."/>
            <person name="Liu S."/>
            <person name="Li J."/>
            <person name="Ma L."/>
            <person name="Liu H."/>
            <person name="Zhou Y."/>
            <person name="Zhao J."/>
            <person name="Fang X."/>
            <person name="Li G."/>
            <person name="Fang L."/>
            <person name="Li Y."/>
            <person name="Liu D."/>
            <person name="Zheng H."/>
            <person name="Zhang Y."/>
            <person name="Qin N."/>
            <person name="Li Z."/>
            <person name="Yang G."/>
            <person name="Yang S."/>
            <person name="Bolund L."/>
            <person name="Kristiansen K."/>
            <person name="Zheng H."/>
            <person name="Li S."/>
            <person name="Zhang X."/>
            <person name="Yang H."/>
            <person name="Wang J."/>
            <person name="Sun R."/>
            <person name="Zhang B."/>
            <person name="Jiang S."/>
            <person name="Wang J."/>
            <person name="Du Y."/>
            <person name="Li S."/>
        </authorList>
    </citation>
    <scope>NUCLEOTIDE SEQUENCE [LARGE SCALE GENOMIC DNA]</scope>
    <source>
        <strain evidence="3">cv. 9930</strain>
    </source>
</reference>
<accession>A0A0A0L7D2</accession>
<reference evidence="2 3" key="4">
    <citation type="journal article" date="2011" name="BMC Genomics">
        <title>RNA-Seq improves annotation of protein-coding genes in the cucumber genome.</title>
        <authorList>
            <person name="Li Z."/>
            <person name="Zhang Z."/>
            <person name="Yan P."/>
            <person name="Huang S."/>
            <person name="Fei Z."/>
            <person name="Lin K."/>
        </authorList>
    </citation>
    <scope>NUCLEOTIDE SEQUENCE [LARGE SCALE GENOMIC DNA]</scope>
    <source>
        <strain evidence="3">cv. 9930</strain>
    </source>
</reference>
<organism evidence="2 3">
    <name type="scientific">Cucumis sativus</name>
    <name type="common">Cucumber</name>
    <dbReference type="NCBI Taxonomy" id="3659"/>
    <lineage>
        <taxon>Eukaryota</taxon>
        <taxon>Viridiplantae</taxon>
        <taxon>Streptophyta</taxon>
        <taxon>Embryophyta</taxon>
        <taxon>Tracheophyta</taxon>
        <taxon>Spermatophyta</taxon>
        <taxon>Magnoliopsida</taxon>
        <taxon>eudicotyledons</taxon>
        <taxon>Gunneridae</taxon>
        <taxon>Pentapetalae</taxon>
        <taxon>rosids</taxon>
        <taxon>fabids</taxon>
        <taxon>Cucurbitales</taxon>
        <taxon>Cucurbitaceae</taxon>
        <taxon>Benincaseae</taxon>
        <taxon>Cucumis</taxon>
    </lineage>
</organism>
<dbReference type="AlphaFoldDB" id="A0A0A0L7D2"/>
<reference evidence="2 3" key="3">
    <citation type="journal article" date="2010" name="BMC Genomics">
        <title>Transcriptome sequencing and comparative analysis of cucumber flowers with different sex types.</title>
        <authorList>
            <person name="Guo S."/>
            <person name="Zheng Y."/>
            <person name="Joung J.G."/>
            <person name="Liu S."/>
            <person name="Zhang Z."/>
            <person name="Crasta O.R."/>
            <person name="Sobral B.W."/>
            <person name="Xu Y."/>
            <person name="Huang S."/>
            <person name="Fei Z."/>
        </authorList>
    </citation>
    <scope>NUCLEOTIDE SEQUENCE [LARGE SCALE GENOMIC DNA]</scope>
    <source>
        <strain evidence="3">cv. 9930</strain>
    </source>
</reference>
<dbReference type="EMBL" id="CM002924">
    <property type="protein sequence ID" value="KGN57708.1"/>
    <property type="molecule type" value="Genomic_DNA"/>
</dbReference>